<protein>
    <submittedName>
        <fullName evidence="2">Uncharacterized protein</fullName>
    </submittedName>
</protein>
<name>A0A368Q7M0_SETIT</name>
<evidence type="ECO:0000256" key="1">
    <source>
        <dbReference type="SAM" id="MobiDB-lite"/>
    </source>
</evidence>
<feature type="region of interest" description="Disordered" evidence="1">
    <location>
        <begin position="242"/>
        <end position="265"/>
    </location>
</feature>
<feature type="compositionally biased region" description="Low complexity" evidence="1">
    <location>
        <begin position="164"/>
        <end position="176"/>
    </location>
</feature>
<evidence type="ECO:0000313" key="2">
    <source>
        <dbReference type="EMBL" id="RCV13698.1"/>
    </source>
</evidence>
<gene>
    <name evidence="2" type="ORF">SETIT_2G366500v2</name>
</gene>
<proteinExistence type="predicted"/>
<sequence>MSLPSLAKNISGGAYGEAAADARCNDDVANGPWQGLARPERRTTGMGRGSAGAAQMQGMAPWLEDGRIGEVGGAWRGGAKEPASSSCAGRAELPVLELAHRRAGGCGGNHVLPASMAATAVRLRKAAAAAHPRGDAAAGPAAPARPPAIHLTGQLLPGRPPSAPARATPTDPATVPSPHHSPATMGSCAAGSVLLLHLGSRVFGSISSPATAAQRAQMGTAGATRPERTAVVAAARHRQTAALASAGKRRRWPRPGAGGRGSRAGAGRWPRCPWFIL</sequence>
<reference evidence="2" key="2">
    <citation type="submission" date="2015-07" db="EMBL/GenBank/DDBJ databases">
        <authorList>
            <person name="Noorani M."/>
        </authorList>
    </citation>
    <scope>NUCLEOTIDE SEQUENCE</scope>
    <source>
        <strain evidence="2">Yugu1</strain>
    </source>
</reference>
<accession>A0A368Q7M0</accession>
<dbReference type="EMBL" id="CM003529">
    <property type="protein sequence ID" value="RCV13698.1"/>
    <property type="molecule type" value="Genomic_DNA"/>
</dbReference>
<reference evidence="2" key="1">
    <citation type="journal article" date="2012" name="Nat. Biotechnol.">
        <title>Reference genome sequence of the model plant Setaria.</title>
        <authorList>
            <person name="Bennetzen J.L."/>
            <person name="Schmutz J."/>
            <person name="Wang H."/>
            <person name="Percifield R."/>
            <person name="Hawkins J."/>
            <person name="Pontaroli A.C."/>
            <person name="Estep M."/>
            <person name="Feng L."/>
            <person name="Vaughn J.N."/>
            <person name="Grimwood J."/>
            <person name="Jenkins J."/>
            <person name="Barry K."/>
            <person name="Lindquist E."/>
            <person name="Hellsten U."/>
            <person name="Deshpande S."/>
            <person name="Wang X."/>
            <person name="Wu X."/>
            <person name="Mitros T."/>
            <person name="Triplett J."/>
            <person name="Yang X."/>
            <person name="Ye C.Y."/>
            <person name="Mauro-Herrera M."/>
            <person name="Wang L."/>
            <person name="Li P."/>
            <person name="Sharma M."/>
            <person name="Sharma R."/>
            <person name="Ronald P.C."/>
            <person name="Panaud O."/>
            <person name="Kellogg E.A."/>
            <person name="Brutnell T.P."/>
            <person name="Doust A.N."/>
            <person name="Tuskan G.A."/>
            <person name="Rokhsar D."/>
            <person name="Devos K.M."/>
        </authorList>
    </citation>
    <scope>NUCLEOTIDE SEQUENCE [LARGE SCALE GENOMIC DNA]</scope>
    <source>
        <strain evidence="2">Yugu1</strain>
    </source>
</reference>
<feature type="region of interest" description="Disordered" evidence="1">
    <location>
        <begin position="131"/>
        <end position="183"/>
    </location>
</feature>
<feature type="compositionally biased region" description="Low complexity" evidence="1">
    <location>
        <begin position="131"/>
        <end position="142"/>
    </location>
</feature>
<dbReference type="AlphaFoldDB" id="A0A368Q7M0"/>
<organism evidence="2">
    <name type="scientific">Setaria italica</name>
    <name type="common">Foxtail millet</name>
    <name type="synonym">Panicum italicum</name>
    <dbReference type="NCBI Taxonomy" id="4555"/>
    <lineage>
        <taxon>Eukaryota</taxon>
        <taxon>Viridiplantae</taxon>
        <taxon>Streptophyta</taxon>
        <taxon>Embryophyta</taxon>
        <taxon>Tracheophyta</taxon>
        <taxon>Spermatophyta</taxon>
        <taxon>Magnoliopsida</taxon>
        <taxon>Liliopsida</taxon>
        <taxon>Poales</taxon>
        <taxon>Poaceae</taxon>
        <taxon>PACMAD clade</taxon>
        <taxon>Panicoideae</taxon>
        <taxon>Panicodae</taxon>
        <taxon>Paniceae</taxon>
        <taxon>Cenchrinae</taxon>
        <taxon>Setaria</taxon>
    </lineage>
</organism>
<feature type="region of interest" description="Disordered" evidence="1">
    <location>
        <begin position="29"/>
        <end position="52"/>
    </location>
</feature>